<proteinExistence type="inferred from homology"/>
<keyword evidence="2" id="KW-0805">Transcription regulation</keyword>
<dbReference type="Pfam" id="PF04542">
    <property type="entry name" value="Sigma70_r2"/>
    <property type="match status" value="1"/>
</dbReference>
<evidence type="ECO:0000259" key="7">
    <source>
        <dbReference type="Pfam" id="PF08281"/>
    </source>
</evidence>
<evidence type="ECO:0000313" key="8">
    <source>
        <dbReference type="EMBL" id="MBL1104847.1"/>
    </source>
</evidence>
<dbReference type="Gene3D" id="1.10.1740.10">
    <property type="match status" value="1"/>
</dbReference>
<dbReference type="CDD" id="cd06171">
    <property type="entry name" value="Sigma70_r4"/>
    <property type="match status" value="1"/>
</dbReference>
<comment type="caution">
    <text evidence="8">The sequence shown here is derived from an EMBL/GenBank/DDBJ whole genome shotgun (WGS) entry which is preliminary data.</text>
</comment>
<keyword evidence="3" id="KW-0731">Sigma factor</keyword>
<dbReference type="Gene3D" id="1.10.10.10">
    <property type="entry name" value="Winged helix-like DNA-binding domain superfamily/Winged helix DNA-binding domain"/>
    <property type="match status" value="1"/>
</dbReference>
<evidence type="ECO:0000313" key="9">
    <source>
        <dbReference type="Proteomes" id="UP000621386"/>
    </source>
</evidence>
<keyword evidence="9" id="KW-1185">Reference proteome</keyword>
<evidence type="ECO:0000256" key="5">
    <source>
        <dbReference type="SAM" id="MobiDB-lite"/>
    </source>
</evidence>
<dbReference type="InterPro" id="IPR013249">
    <property type="entry name" value="RNA_pol_sigma70_r4_t2"/>
</dbReference>
<dbReference type="EMBL" id="JAERRH010000003">
    <property type="protein sequence ID" value="MBL1104847.1"/>
    <property type="molecule type" value="Genomic_DNA"/>
</dbReference>
<sequence>MPVPTAVGTGTGGCRDPWYRYRRRRGAAVHLRARGQAEGEVSVTGPAWPGEQLIVAAQRGDVDSIAALVSGSHPNVRRFAHALCATPEDAEDAAQEALIILYRKIGMLRASGALASWMFRIVRNECLRRARTTTRTRAALPEAAVDGAVDSAEDEVLRRLEAARVAAAVAALPPDQRMVLVMRDLQGHSGRAVAHALGLSTPAMKSRLHRARTAVRQALSASSAPAPKESDGGEDGRQ</sequence>
<feature type="domain" description="RNA polymerase sigma-70 region 2" evidence="6">
    <location>
        <begin position="70"/>
        <end position="135"/>
    </location>
</feature>
<dbReference type="InterPro" id="IPR014284">
    <property type="entry name" value="RNA_pol_sigma-70_dom"/>
</dbReference>
<evidence type="ECO:0000256" key="3">
    <source>
        <dbReference type="ARBA" id="ARBA00023082"/>
    </source>
</evidence>
<dbReference type="SUPFAM" id="SSF88659">
    <property type="entry name" value="Sigma3 and sigma4 domains of RNA polymerase sigma factors"/>
    <property type="match status" value="1"/>
</dbReference>
<dbReference type="PANTHER" id="PTHR43133">
    <property type="entry name" value="RNA POLYMERASE ECF-TYPE SIGMA FACTO"/>
    <property type="match status" value="1"/>
</dbReference>
<dbReference type="Pfam" id="PF08281">
    <property type="entry name" value="Sigma70_r4_2"/>
    <property type="match status" value="1"/>
</dbReference>
<dbReference type="Proteomes" id="UP000621386">
    <property type="component" value="Unassembled WGS sequence"/>
</dbReference>
<keyword evidence="4" id="KW-0804">Transcription</keyword>
<evidence type="ECO:0000256" key="4">
    <source>
        <dbReference type="ARBA" id="ARBA00023163"/>
    </source>
</evidence>
<feature type="region of interest" description="Disordered" evidence="5">
    <location>
        <begin position="213"/>
        <end position="238"/>
    </location>
</feature>
<feature type="compositionally biased region" description="Basic and acidic residues" evidence="5">
    <location>
        <begin position="228"/>
        <end position="238"/>
    </location>
</feature>
<accession>A0ABS1NXK5</accession>
<dbReference type="InterPro" id="IPR036388">
    <property type="entry name" value="WH-like_DNA-bd_sf"/>
</dbReference>
<comment type="similarity">
    <text evidence="1">Belongs to the sigma-70 factor family. ECF subfamily.</text>
</comment>
<reference evidence="8 9" key="1">
    <citation type="submission" date="2021-01" db="EMBL/GenBank/DDBJ databases">
        <title>WGS of actinomycetes isolated from Thailand.</title>
        <authorList>
            <person name="Thawai C."/>
        </authorList>
    </citation>
    <scope>NUCLEOTIDE SEQUENCE [LARGE SCALE GENOMIC DNA]</scope>
    <source>
        <strain evidence="8 9">CH5-8</strain>
    </source>
</reference>
<evidence type="ECO:0000259" key="6">
    <source>
        <dbReference type="Pfam" id="PF04542"/>
    </source>
</evidence>
<name>A0ABS1NXK5_9ACTN</name>
<dbReference type="NCBIfam" id="TIGR02937">
    <property type="entry name" value="sigma70-ECF"/>
    <property type="match status" value="1"/>
</dbReference>
<dbReference type="InterPro" id="IPR039425">
    <property type="entry name" value="RNA_pol_sigma-70-like"/>
</dbReference>
<dbReference type="PANTHER" id="PTHR43133:SF51">
    <property type="entry name" value="RNA POLYMERASE SIGMA FACTOR"/>
    <property type="match status" value="1"/>
</dbReference>
<dbReference type="InterPro" id="IPR013324">
    <property type="entry name" value="RNA_pol_sigma_r3/r4-like"/>
</dbReference>
<evidence type="ECO:0000256" key="1">
    <source>
        <dbReference type="ARBA" id="ARBA00010641"/>
    </source>
</evidence>
<dbReference type="SUPFAM" id="SSF88946">
    <property type="entry name" value="Sigma2 domain of RNA polymerase sigma factors"/>
    <property type="match status" value="1"/>
</dbReference>
<organism evidence="8 9">
    <name type="scientific">Streptomyces musisoli</name>
    <dbReference type="NCBI Taxonomy" id="2802280"/>
    <lineage>
        <taxon>Bacteria</taxon>
        <taxon>Bacillati</taxon>
        <taxon>Actinomycetota</taxon>
        <taxon>Actinomycetes</taxon>
        <taxon>Kitasatosporales</taxon>
        <taxon>Streptomycetaceae</taxon>
        <taxon>Streptomyces</taxon>
    </lineage>
</organism>
<dbReference type="InterPro" id="IPR013325">
    <property type="entry name" value="RNA_pol_sigma_r2"/>
</dbReference>
<protein>
    <submittedName>
        <fullName evidence="8">Sigma-70 family RNA polymerase sigma factor</fullName>
    </submittedName>
</protein>
<feature type="domain" description="RNA polymerase sigma factor 70 region 4 type 2" evidence="7">
    <location>
        <begin position="164"/>
        <end position="214"/>
    </location>
</feature>
<evidence type="ECO:0000256" key="2">
    <source>
        <dbReference type="ARBA" id="ARBA00023015"/>
    </source>
</evidence>
<gene>
    <name evidence="8" type="ORF">JK361_09620</name>
</gene>
<dbReference type="InterPro" id="IPR007627">
    <property type="entry name" value="RNA_pol_sigma70_r2"/>
</dbReference>